<dbReference type="VEuPathDB" id="PlasmoDB:PRCDC_1331100"/>
<dbReference type="InterPro" id="IPR008537">
    <property type="entry name" value="DUF819"/>
</dbReference>
<name>A0A060RXV9_PLARE</name>
<feature type="transmembrane region" description="Helical" evidence="1">
    <location>
        <begin position="434"/>
        <end position="456"/>
    </location>
</feature>
<feature type="transmembrane region" description="Helical" evidence="1">
    <location>
        <begin position="12"/>
        <end position="30"/>
    </location>
</feature>
<dbReference type="PANTHER" id="PTHR34289:SF8">
    <property type="entry name" value="DUF819 DOMAIN-CONTAINING PROTEIN"/>
    <property type="match status" value="1"/>
</dbReference>
<feature type="transmembrane region" description="Helical" evidence="1">
    <location>
        <begin position="170"/>
        <end position="190"/>
    </location>
</feature>
<feature type="transmembrane region" description="Helical" evidence="1">
    <location>
        <begin position="202"/>
        <end position="224"/>
    </location>
</feature>
<evidence type="ECO:0000256" key="1">
    <source>
        <dbReference type="SAM" id="Phobius"/>
    </source>
</evidence>
<reference evidence="2" key="1">
    <citation type="submission" date="2014-01" db="EMBL/GenBank/DDBJ databases">
        <authorList>
            <person name="Aslett M."/>
        </authorList>
    </citation>
    <scope>NUCLEOTIDE SEQUENCE</scope>
    <source>
        <strain evidence="2">CDC</strain>
    </source>
</reference>
<dbReference type="VEuPathDB" id="PlasmoDB:PRG01_1334300"/>
<keyword evidence="1" id="KW-0812">Transmembrane</keyword>
<dbReference type="Proteomes" id="UP000027581">
    <property type="component" value="Unassembled WGS sequence"/>
</dbReference>
<feature type="transmembrane region" description="Helical" evidence="1">
    <location>
        <begin position="498"/>
        <end position="518"/>
    </location>
</feature>
<dbReference type="AlphaFoldDB" id="A0A060RXV9"/>
<dbReference type="PhylomeDB" id="A0A060RXV9"/>
<gene>
    <name evidence="2" type="ORF">PRCDC_1331100</name>
</gene>
<feature type="transmembrane region" description="Helical" evidence="1">
    <location>
        <begin position="130"/>
        <end position="155"/>
    </location>
</feature>
<keyword evidence="3" id="KW-1185">Reference proteome</keyword>
<evidence type="ECO:0000313" key="2">
    <source>
        <dbReference type="EMBL" id="CDO66112.1"/>
    </source>
</evidence>
<sequence length="524" mass="61434">MIDYYVLKNPFIVSLVISLFSVVLEFYTTLGKFLSAYFFSFFCGIIMNIICELQTDDKIYDTGFFLKQSLSYSLCISIMLTFSFIKKKVNNNIPFLYKSPICTTEFYKNIYNYKGIKNISMYNFIIESRLLHFGIAFFFGAISTIIGVVISYILIKHIFIKNKIDIDSYYLKNIACCLVSTYIGGFINFIEVSDLLNLNTTLRNSVFILDDMFTNIFLMMLPLCKNYGKYFYSYNNNPLFSINCKEQEGLEKQEEYIKNKIYNSLILNYDVEEEQKLINKKTLFTSYGSFTNHINNMNYKERHYIKSPYFFIYNRIHLIICDFFAIILIFFLTRKILNDFEFLYKHISFYINMDKIKTPFLLIITFIYIFAIDYILFIMNKILNYNYVINFFMDIYHRSLEYNSTILKLTTIYYLSLSAISINIKNVFNVAKPLILFIICILIIHVLCTFIFSYIYNSVSKSEHAFIYIDEVLLAINANIGGPTTAALMSEMIGRSDLIFASLFWGVIGYLIATPIAIQINSIL</sequence>
<feature type="transmembrane region" description="Helical" evidence="1">
    <location>
        <begin position="65"/>
        <end position="85"/>
    </location>
</feature>
<dbReference type="PANTHER" id="PTHR34289">
    <property type="entry name" value="PROTEIN, PUTATIVE (DUF819)-RELATED"/>
    <property type="match status" value="1"/>
</dbReference>
<feature type="transmembrane region" description="Helical" evidence="1">
    <location>
        <begin position="36"/>
        <end position="53"/>
    </location>
</feature>
<feature type="transmembrane region" description="Helical" evidence="1">
    <location>
        <begin position="310"/>
        <end position="332"/>
    </location>
</feature>
<feature type="transmembrane region" description="Helical" evidence="1">
    <location>
        <begin position="400"/>
        <end position="422"/>
    </location>
</feature>
<dbReference type="EMBL" id="HG810774">
    <property type="protein sequence ID" value="CDO66112.1"/>
    <property type="molecule type" value="Genomic_DNA"/>
</dbReference>
<keyword evidence="1" id="KW-0472">Membrane</keyword>
<protein>
    <submittedName>
        <fullName evidence="2">Uncharacterized protein</fullName>
    </submittedName>
</protein>
<proteinExistence type="predicted"/>
<reference evidence="2" key="2">
    <citation type="submission" date="2014-05" db="EMBL/GenBank/DDBJ databases">
        <title>The genome sequences of chimpanzee malaria parasites reveal the path to human adaptation.</title>
        <authorList>
            <person name="Otto T.D."/>
            <person name="Rayner J.C."/>
            <person name="Boehme U."/>
            <person name="Pain A."/>
            <person name="Spottiswoode N."/>
            <person name="Sanders M."/>
            <person name="Quail M."/>
            <person name="Ollomo B."/>
            <person name="Renaud F."/>
            <person name="Thomas A.W."/>
            <person name="Prugnolle F."/>
            <person name="Conway D.J."/>
            <person name="Newbold C."/>
            <person name="Berriman M."/>
        </authorList>
    </citation>
    <scope>NUCLEOTIDE SEQUENCE [LARGE SCALE GENOMIC DNA]</scope>
    <source>
        <strain evidence="2">CDC</strain>
    </source>
</reference>
<accession>A0A060RXV9</accession>
<organism evidence="2 3">
    <name type="scientific">Plasmodium reichenowi</name>
    <dbReference type="NCBI Taxonomy" id="5854"/>
    <lineage>
        <taxon>Eukaryota</taxon>
        <taxon>Sar</taxon>
        <taxon>Alveolata</taxon>
        <taxon>Apicomplexa</taxon>
        <taxon>Aconoidasida</taxon>
        <taxon>Haemosporida</taxon>
        <taxon>Plasmodiidae</taxon>
        <taxon>Plasmodium</taxon>
        <taxon>Plasmodium (Laverania)</taxon>
    </lineage>
</organism>
<evidence type="ECO:0000313" key="3">
    <source>
        <dbReference type="Proteomes" id="UP000027581"/>
    </source>
</evidence>
<feature type="transmembrane region" description="Helical" evidence="1">
    <location>
        <begin position="360"/>
        <end position="379"/>
    </location>
</feature>
<keyword evidence="1" id="KW-1133">Transmembrane helix</keyword>
<dbReference type="Pfam" id="PF05684">
    <property type="entry name" value="DUF819"/>
    <property type="match status" value="2"/>
</dbReference>